<organism evidence="1 2">
    <name type="scientific">Desulfosporosinus nitroreducens</name>
    <dbReference type="NCBI Taxonomy" id="2018668"/>
    <lineage>
        <taxon>Bacteria</taxon>
        <taxon>Bacillati</taxon>
        <taxon>Bacillota</taxon>
        <taxon>Clostridia</taxon>
        <taxon>Eubacteriales</taxon>
        <taxon>Desulfitobacteriaceae</taxon>
        <taxon>Desulfosporosinus</taxon>
    </lineage>
</organism>
<name>A0ABT8QXI9_9FIRM</name>
<accession>A0ABT8QXI9</accession>
<dbReference type="RefSeq" id="WP_302050408.1">
    <property type="nucleotide sequence ID" value="NZ_JAMJEV010000047.1"/>
</dbReference>
<comment type="caution">
    <text evidence="1">The sequence shown here is derived from an EMBL/GenBank/DDBJ whole genome shotgun (WGS) entry which is preliminary data.</text>
</comment>
<proteinExistence type="predicted"/>
<gene>
    <name evidence="1" type="ORF">M8H41_25110</name>
</gene>
<keyword evidence="2" id="KW-1185">Reference proteome</keyword>
<dbReference type="EMBL" id="JAMJEV010000047">
    <property type="protein sequence ID" value="MDO0826063.1"/>
    <property type="molecule type" value="Genomic_DNA"/>
</dbReference>
<evidence type="ECO:0000313" key="1">
    <source>
        <dbReference type="EMBL" id="MDO0826063.1"/>
    </source>
</evidence>
<reference evidence="1" key="1">
    <citation type="submission" date="2022-05" db="EMBL/GenBank/DDBJ databases">
        <title>Expanded diversity of anoxic marine methylotrophy in a Black Sea sulfate reducing microorganism.</title>
        <authorList>
            <person name="Fischer P.Q."/>
            <person name="Stams A.J.M."/>
            <person name="Villanueva L."/>
            <person name="Sousa D.Z."/>
        </authorList>
    </citation>
    <scope>NUCLEOTIDE SEQUENCE</scope>
    <source>
        <strain evidence="1">P130</strain>
    </source>
</reference>
<evidence type="ECO:0008006" key="3">
    <source>
        <dbReference type="Google" id="ProtNLM"/>
    </source>
</evidence>
<evidence type="ECO:0000313" key="2">
    <source>
        <dbReference type="Proteomes" id="UP001176021"/>
    </source>
</evidence>
<dbReference type="PROSITE" id="PS51257">
    <property type="entry name" value="PROKAR_LIPOPROTEIN"/>
    <property type="match status" value="1"/>
</dbReference>
<dbReference type="Proteomes" id="UP001176021">
    <property type="component" value="Unassembled WGS sequence"/>
</dbReference>
<sequence>MKQHTIVGWKIIIIVLCMSLVAGCGHPSPVPFVGVQFNNEVQLEQEGFVTKLNQEVNMGDEKIVFQKVAFERDSMTFAYKGGTFQLYGGEFNIKGLERTKSQKLTQIYPSSTFGTTIGSGYHVVVVPHNLKLVNQKVSFELNIDGRDNKFTIDFPGDIINSSTTEVMTDSNGNVVKDAARASYMVIIGVGYTILESKDEESDFIVVDEKKQRIQRSSKLTTTGQSLTFYEPLPLPRREPSIKVNPAEKIVVVSVK</sequence>
<protein>
    <recommendedName>
        <fullName evidence="3">Lipoprotein</fullName>
    </recommendedName>
</protein>